<protein>
    <submittedName>
        <fullName evidence="1">Uncharacterized protein</fullName>
    </submittedName>
</protein>
<reference evidence="1" key="1">
    <citation type="submission" date="2014-09" db="EMBL/GenBank/DDBJ databases">
        <authorList>
            <person name="Magalhaes I.L.F."/>
            <person name="Oliveira U."/>
            <person name="Santos F.R."/>
            <person name="Vidigal T.H.D.A."/>
            <person name="Brescovit A.D."/>
            <person name="Santos A.J."/>
        </authorList>
    </citation>
    <scope>NUCLEOTIDE SEQUENCE</scope>
    <source>
        <tissue evidence="1">Shoot tissue taken approximately 20 cm above the soil surface</tissue>
    </source>
</reference>
<organism evidence="1">
    <name type="scientific">Arundo donax</name>
    <name type="common">Giant reed</name>
    <name type="synonym">Donax arundinaceus</name>
    <dbReference type="NCBI Taxonomy" id="35708"/>
    <lineage>
        <taxon>Eukaryota</taxon>
        <taxon>Viridiplantae</taxon>
        <taxon>Streptophyta</taxon>
        <taxon>Embryophyta</taxon>
        <taxon>Tracheophyta</taxon>
        <taxon>Spermatophyta</taxon>
        <taxon>Magnoliopsida</taxon>
        <taxon>Liliopsida</taxon>
        <taxon>Poales</taxon>
        <taxon>Poaceae</taxon>
        <taxon>PACMAD clade</taxon>
        <taxon>Arundinoideae</taxon>
        <taxon>Arundineae</taxon>
        <taxon>Arundo</taxon>
    </lineage>
</organism>
<reference evidence="1" key="2">
    <citation type="journal article" date="2015" name="Data Brief">
        <title>Shoot transcriptome of the giant reed, Arundo donax.</title>
        <authorList>
            <person name="Barrero R.A."/>
            <person name="Guerrero F.D."/>
            <person name="Moolhuijzen P."/>
            <person name="Goolsby J.A."/>
            <person name="Tidwell J."/>
            <person name="Bellgard S.E."/>
            <person name="Bellgard M.I."/>
        </authorList>
    </citation>
    <scope>NUCLEOTIDE SEQUENCE</scope>
    <source>
        <tissue evidence="1">Shoot tissue taken approximately 20 cm above the soil surface</tissue>
    </source>
</reference>
<dbReference type="AlphaFoldDB" id="A0A0A9GKB5"/>
<accession>A0A0A9GKB5</accession>
<proteinExistence type="predicted"/>
<dbReference type="EMBL" id="GBRH01174910">
    <property type="protein sequence ID" value="JAE22986.1"/>
    <property type="molecule type" value="Transcribed_RNA"/>
</dbReference>
<evidence type="ECO:0000313" key="1">
    <source>
        <dbReference type="EMBL" id="JAE22986.1"/>
    </source>
</evidence>
<sequence length="211" mass="23507">MSIRVRRASSSFCTAWPSVDMRTRRARMRACTRTSACMHRSVTAACFRTCRPRTIACSRTSPLSARSARRAKNPRNAVWMRMAAHSCRMAIKSLAGARATVATAAENGSAGAATEEASSEASDAAERWLPPLDPRHRYPWSPEELLHSFHFRPLPRPPPWRDGTCNLSLQSSFSGFLSPISDFTHLPDAPICLYLAKNSSSSQQEKPRSRW</sequence>
<name>A0A0A9GKB5_ARUDO</name>